<evidence type="ECO:0008006" key="3">
    <source>
        <dbReference type="Google" id="ProtNLM"/>
    </source>
</evidence>
<dbReference type="RefSeq" id="WP_344739705.1">
    <property type="nucleotide sequence ID" value="NZ_BAAAYU010000005.1"/>
</dbReference>
<accession>A0ABP7AXJ0</accession>
<dbReference type="PROSITE" id="PS51318">
    <property type="entry name" value="TAT"/>
    <property type="match status" value="1"/>
</dbReference>
<organism evidence="1 2">
    <name type="scientific">Microbacterium awajiense</name>
    <dbReference type="NCBI Taxonomy" id="415214"/>
    <lineage>
        <taxon>Bacteria</taxon>
        <taxon>Bacillati</taxon>
        <taxon>Actinomycetota</taxon>
        <taxon>Actinomycetes</taxon>
        <taxon>Micrococcales</taxon>
        <taxon>Microbacteriaceae</taxon>
        <taxon>Microbacterium</taxon>
    </lineage>
</organism>
<evidence type="ECO:0000313" key="2">
    <source>
        <dbReference type="Proteomes" id="UP001501697"/>
    </source>
</evidence>
<sequence length="181" mass="19027">MSTAVSRRTVVRGAAWSVPVIVVAATVPIAAASIVAASCDTVYFDDFSAGCFPQPVGDGTQNYEYFVRLVNTSGETVVAEPRTVGFQGSGALYELTAYTDDGSGAYTTPFPWFRSHTLQPGQAIPLRIVMNANPPANRVTFAALITMDLLVATSPPVLCKNSSAEVTFTPADSCPTSPPTV</sequence>
<dbReference type="Proteomes" id="UP001501697">
    <property type="component" value="Unassembled WGS sequence"/>
</dbReference>
<proteinExistence type="predicted"/>
<protein>
    <recommendedName>
        <fullName evidence="3">DUF11 domain-containing protein</fullName>
    </recommendedName>
</protein>
<name>A0ABP7AXJ0_9MICO</name>
<evidence type="ECO:0000313" key="1">
    <source>
        <dbReference type="EMBL" id="GAA3642925.1"/>
    </source>
</evidence>
<gene>
    <name evidence="1" type="ORF">GCM10022200_28500</name>
</gene>
<comment type="caution">
    <text evidence="1">The sequence shown here is derived from an EMBL/GenBank/DDBJ whole genome shotgun (WGS) entry which is preliminary data.</text>
</comment>
<reference evidence="2" key="1">
    <citation type="journal article" date="2019" name="Int. J. Syst. Evol. Microbiol.">
        <title>The Global Catalogue of Microorganisms (GCM) 10K type strain sequencing project: providing services to taxonomists for standard genome sequencing and annotation.</title>
        <authorList>
            <consortium name="The Broad Institute Genomics Platform"/>
            <consortium name="The Broad Institute Genome Sequencing Center for Infectious Disease"/>
            <person name="Wu L."/>
            <person name="Ma J."/>
        </authorList>
    </citation>
    <scope>NUCLEOTIDE SEQUENCE [LARGE SCALE GENOMIC DNA]</scope>
    <source>
        <strain evidence="2">JCM 16544</strain>
    </source>
</reference>
<dbReference type="EMBL" id="BAAAYU010000005">
    <property type="protein sequence ID" value="GAA3642925.1"/>
    <property type="molecule type" value="Genomic_DNA"/>
</dbReference>
<dbReference type="InterPro" id="IPR006311">
    <property type="entry name" value="TAT_signal"/>
</dbReference>
<keyword evidence="2" id="KW-1185">Reference proteome</keyword>